<comment type="caution">
    <text evidence="1">The sequence shown here is derived from an EMBL/GenBank/DDBJ whole genome shotgun (WGS) entry which is preliminary data.</text>
</comment>
<dbReference type="AlphaFoldDB" id="A0A0V1N3X7"/>
<dbReference type="EMBL" id="JYDO01000012">
    <property type="protein sequence ID" value="KRZ78556.1"/>
    <property type="molecule type" value="Genomic_DNA"/>
</dbReference>
<organism evidence="1 2">
    <name type="scientific">Trichinella papuae</name>
    <dbReference type="NCBI Taxonomy" id="268474"/>
    <lineage>
        <taxon>Eukaryota</taxon>
        <taxon>Metazoa</taxon>
        <taxon>Ecdysozoa</taxon>
        <taxon>Nematoda</taxon>
        <taxon>Enoplea</taxon>
        <taxon>Dorylaimia</taxon>
        <taxon>Trichinellida</taxon>
        <taxon>Trichinellidae</taxon>
        <taxon>Trichinella</taxon>
    </lineage>
</organism>
<protein>
    <submittedName>
        <fullName evidence="1">Uncharacterized protein</fullName>
    </submittedName>
</protein>
<proteinExistence type="predicted"/>
<gene>
    <name evidence="1" type="ORF">T10_10305</name>
</gene>
<evidence type="ECO:0000313" key="2">
    <source>
        <dbReference type="Proteomes" id="UP000054843"/>
    </source>
</evidence>
<sequence length="125" mass="13951">MLFSYNSPSLGFNRSFFYREIKRRFACSSEGGTPPGHFQSIGIWNLPSLKTTVPFCICSRSSVSRRLSPSDLSVMPNPSKELKFRNSCSKAVPWSTSSLIMQQYITASLSEGNLGPEIVQPSLHR</sequence>
<accession>A0A0V1N3X7</accession>
<reference evidence="1 2" key="1">
    <citation type="submission" date="2015-01" db="EMBL/GenBank/DDBJ databases">
        <title>Evolution of Trichinella species and genotypes.</title>
        <authorList>
            <person name="Korhonen P.K."/>
            <person name="Edoardo P."/>
            <person name="Giuseppe L.R."/>
            <person name="Gasser R.B."/>
        </authorList>
    </citation>
    <scope>NUCLEOTIDE SEQUENCE [LARGE SCALE GENOMIC DNA]</scope>
    <source>
        <strain evidence="1">ISS1980</strain>
    </source>
</reference>
<name>A0A0V1N3X7_9BILA</name>
<dbReference type="Proteomes" id="UP000054843">
    <property type="component" value="Unassembled WGS sequence"/>
</dbReference>
<keyword evidence="2" id="KW-1185">Reference proteome</keyword>
<evidence type="ECO:0000313" key="1">
    <source>
        <dbReference type="EMBL" id="KRZ78556.1"/>
    </source>
</evidence>